<evidence type="ECO:0000256" key="5">
    <source>
        <dbReference type="ARBA" id="ARBA00022692"/>
    </source>
</evidence>
<feature type="transmembrane region" description="Helical" evidence="12">
    <location>
        <begin position="133"/>
        <end position="151"/>
    </location>
</feature>
<evidence type="ECO:0000256" key="4">
    <source>
        <dbReference type="ARBA" id="ARBA00022670"/>
    </source>
</evidence>
<evidence type="ECO:0000256" key="1">
    <source>
        <dbReference type="ARBA" id="ARBA00001947"/>
    </source>
</evidence>
<evidence type="ECO:0000313" key="15">
    <source>
        <dbReference type="Proteomes" id="UP000230202"/>
    </source>
</evidence>
<dbReference type="PANTHER" id="PTHR43221:SF1">
    <property type="entry name" value="PROTEASE HTPX"/>
    <property type="match status" value="1"/>
</dbReference>
<evidence type="ECO:0000256" key="6">
    <source>
        <dbReference type="ARBA" id="ARBA00022723"/>
    </source>
</evidence>
<proteinExistence type="predicted"/>
<evidence type="ECO:0000256" key="7">
    <source>
        <dbReference type="ARBA" id="ARBA00022801"/>
    </source>
</evidence>
<keyword evidence="10" id="KW-0482">Metalloprotease</keyword>
<feature type="transmembrane region" description="Helical" evidence="12">
    <location>
        <begin position="469"/>
        <end position="487"/>
    </location>
</feature>
<keyword evidence="5 12" id="KW-0812">Transmembrane</keyword>
<evidence type="ECO:0000313" key="14">
    <source>
        <dbReference type="EMBL" id="PIT42337.1"/>
    </source>
</evidence>
<sequence>MYPSAHELNNLEQQNIQLSLQLLEIDNQPEGHEKESKICKISQEIKRNNFSLKYDRPFALGGMLSGGICLFSGILALFSIQRLGRQAGKSAKQLHANFSKVSKKMRLILLVLPTSLILSFSCSLFIFTDGERTIHIIGALVICIGLFISDLNRNLTKHNNEISELNGILITPETNPRIWKIVTQIAHKLEINTIPNNIVLCIGGGIRVSEKETFLYPEEIQLNGYTLYLDSTYINYFTLPELCSVIAHELNHIANNDLTLSEDISQQVDKLIGTITTLSDSKILFPAYLLSNYFYNSFSKAIRKWNYSLIYKGDLQAIKVIPKEHLALAISKIYLLRTQIDQALKNYYYKAHSTDLPLDYVNQYVAQTQTPLLRKLLEEPSSACQTQPSLARRLSCIKYRELNHLCGLLVSISPTTLLRDLFNHELNELQTAYKVYVPKKAEENINQLKNIANQHQEIITIKQGGIIRLIMRVLIASIFILITYAFYKGISNDADRLKAVITFSAFSLYFLYRCYIMYRYIGSVLLTLKPQGLALPCFDKIIPWEQISLYYVKSNYHTQLELFLCPNYQIGKIKPCYADIIYNPQKKHIKITAYEIRGKIKLADCYHLITEYKEIAEAKRELQQYSQ</sequence>
<dbReference type="EMBL" id="MEIL01000001">
    <property type="protein sequence ID" value="PIT42337.1"/>
    <property type="molecule type" value="Genomic_DNA"/>
</dbReference>
<dbReference type="RefSeq" id="WP_100151402.1">
    <property type="nucleotide sequence ID" value="NZ_MEIL01000001.1"/>
</dbReference>
<evidence type="ECO:0000256" key="9">
    <source>
        <dbReference type="ARBA" id="ARBA00022989"/>
    </source>
</evidence>
<keyword evidence="4" id="KW-0645">Protease</keyword>
<keyword evidence="8" id="KW-0862">Zinc</keyword>
<reference evidence="14" key="1">
    <citation type="journal article" date="2017" name="MBio">
        <title>Type VI secretion-mediated competition in the bee gut microbiome.</title>
        <authorList>
            <person name="Steele M.I."/>
            <person name="Kwong W.K."/>
            <person name="Powell J.E."/>
            <person name="Whiteley M."/>
            <person name="Moran N.A."/>
        </authorList>
    </citation>
    <scope>NUCLEOTIDE SEQUENCE [LARGE SCALE GENOMIC DNA]</scope>
    <source>
        <strain evidence="14">WkB273</strain>
    </source>
</reference>
<dbReference type="GO" id="GO:0006508">
    <property type="term" value="P:proteolysis"/>
    <property type="evidence" value="ECO:0007669"/>
    <property type="project" value="UniProtKB-KW"/>
</dbReference>
<dbReference type="InterPro" id="IPR001915">
    <property type="entry name" value="Peptidase_M48"/>
</dbReference>
<evidence type="ECO:0000259" key="13">
    <source>
        <dbReference type="Pfam" id="PF01435"/>
    </source>
</evidence>
<feature type="transmembrane region" description="Helical" evidence="12">
    <location>
        <begin position="58"/>
        <end position="80"/>
    </location>
</feature>
<evidence type="ECO:0000256" key="3">
    <source>
        <dbReference type="ARBA" id="ARBA00022475"/>
    </source>
</evidence>
<keyword evidence="6" id="KW-0479">Metal-binding</keyword>
<comment type="caution">
    <text evidence="14">The sequence shown here is derived from an EMBL/GenBank/DDBJ whole genome shotgun (WGS) entry which is preliminary data.</text>
</comment>
<evidence type="ECO:0000256" key="2">
    <source>
        <dbReference type="ARBA" id="ARBA00004651"/>
    </source>
</evidence>
<keyword evidence="9 12" id="KW-1133">Transmembrane helix</keyword>
<dbReference type="InterPro" id="IPR050083">
    <property type="entry name" value="HtpX_protease"/>
</dbReference>
<accession>A0A2N9XA16</accession>
<dbReference type="Pfam" id="PF01435">
    <property type="entry name" value="Peptidase_M48"/>
    <property type="match status" value="1"/>
</dbReference>
<feature type="transmembrane region" description="Helical" evidence="12">
    <location>
        <begin position="107"/>
        <end position="127"/>
    </location>
</feature>
<dbReference type="GO" id="GO:0046872">
    <property type="term" value="F:metal ion binding"/>
    <property type="evidence" value="ECO:0007669"/>
    <property type="project" value="UniProtKB-KW"/>
</dbReference>
<comment type="cofactor">
    <cofactor evidence="1">
        <name>Zn(2+)</name>
        <dbReference type="ChEBI" id="CHEBI:29105"/>
    </cofactor>
</comment>
<evidence type="ECO:0000256" key="11">
    <source>
        <dbReference type="ARBA" id="ARBA00023136"/>
    </source>
</evidence>
<keyword evidence="11 12" id="KW-0472">Membrane</keyword>
<organism evidence="14 15">
    <name type="scientific">Snodgrassella alvi</name>
    <dbReference type="NCBI Taxonomy" id="1196083"/>
    <lineage>
        <taxon>Bacteria</taxon>
        <taxon>Pseudomonadati</taxon>
        <taxon>Pseudomonadota</taxon>
        <taxon>Betaproteobacteria</taxon>
        <taxon>Neisseriales</taxon>
        <taxon>Neisseriaceae</taxon>
        <taxon>Snodgrassella</taxon>
    </lineage>
</organism>
<evidence type="ECO:0000256" key="10">
    <source>
        <dbReference type="ARBA" id="ARBA00023049"/>
    </source>
</evidence>
<protein>
    <recommendedName>
        <fullName evidence="13">Peptidase M48 domain-containing protein</fullName>
    </recommendedName>
</protein>
<dbReference type="PANTHER" id="PTHR43221">
    <property type="entry name" value="PROTEASE HTPX"/>
    <property type="match status" value="1"/>
</dbReference>
<dbReference type="Gene3D" id="3.30.2010.10">
    <property type="entry name" value="Metalloproteases ('zincins'), catalytic domain"/>
    <property type="match status" value="1"/>
</dbReference>
<dbReference type="GO" id="GO:0004222">
    <property type="term" value="F:metalloendopeptidase activity"/>
    <property type="evidence" value="ECO:0007669"/>
    <property type="project" value="InterPro"/>
</dbReference>
<evidence type="ECO:0000256" key="8">
    <source>
        <dbReference type="ARBA" id="ARBA00022833"/>
    </source>
</evidence>
<dbReference type="GO" id="GO:0005886">
    <property type="term" value="C:plasma membrane"/>
    <property type="evidence" value="ECO:0007669"/>
    <property type="project" value="UniProtKB-SubCell"/>
</dbReference>
<comment type="subcellular location">
    <subcellularLocation>
        <location evidence="2">Cell membrane</location>
        <topology evidence="2">Multi-pass membrane protein</topology>
    </subcellularLocation>
</comment>
<evidence type="ECO:0000256" key="12">
    <source>
        <dbReference type="SAM" id="Phobius"/>
    </source>
</evidence>
<feature type="domain" description="Peptidase M48" evidence="13">
    <location>
        <begin position="226"/>
        <end position="400"/>
    </location>
</feature>
<keyword evidence="7" id="KW-0378">Hydrolase</keyword>
<gene>
    <name evidence="14" type="ORF">BHC54_00280</name>
</gene>
<keyword evidence="15" id="KW-1185">Reference proteome</keyword>
<dbReference type="Proteomes" id="UP000230202">
    <property type="component" value="Unassembled WGS sequence"/>
</dbReference>
<name>A0A2N9XA16_9NEIS</name>
<feature type="transmembrane region" description="Helical" evidence="12">
    <location>
        <begin position="499"/>
        <end position="518"/>
    </location>
</feature>
<keyword evidence="3" id="KW-1003">Cell membrane</keyword>
<dbReference type="AlphaFoldDB" id="A0A2N9XA16"/>